<feature type="compositionally biased region" description="Basic residues" evidence="1">
    <location>
        <begin position="249"/>
        <end position="258"/>
    </location>
</feature>
<evidence type="ECO:0000256" key="2">
    <source>
        <dbReference type="SAM" id="Phobius"/>
    </source>
</evidence>
<evidence type="ECO:0000256" key="1">
    <source>
        <dbReference type="SAM" id="MobiDB-lite"/>
    </source>
</evidence>
<evidence type="ECO:0000313" key="4">
    <source>
        <dbReference type="Proteomes" id="UP000622552"/>
    </source>
</evidence>
<dbReference type="EMBL" id="JADOUF010000001">
    <property type="protein sequence ID" value="MBG6140467.1"/>
    <property type="molecule type" value="Genomic_DNA"/>
</dbReference>
<name>A0A8J7GNM3_9ACTN</name>
<protein>
    <submittedName>
        <fullName evidence="3">Uncharacterized protein</fullName>
    </submittedName>
</protein>
<keyword evidence="2" id="KW-1133">Transmembrane helix</keyword>
<feature type="region of interest" description="Disordered" evidence="1">
    <location>
        <begin position="246"/>
        <end position="265"/>
    </location>
</feature>
<sequence>MPPIIVYGRWVALVAATALTAPGEQHLMVEVGTYPPLAWFAPLLLLIYTSAAFKSRNKLDVTLALLLMSATQSLAHLLASGLIQRSIVLMVVVSCLYSVILWRMETIYDVVVAMLTAALAGSSGGVPVGQTTRPVVPAPPVASVSAPKVDPAAVVVLPEAPEPPTAPLPEAPASASAAGTPGDGDPADEDAVEDPVRPELSAPEIVARALALRADRPTLTQVEAALAIGCSDRHLRDCLRTEKVTWGHRGNRAHRTRPARQPQPA</sequence>
<keyword evidence="4" id="KW-1185">Reference proteome</keyword>
<keyword evidence="2" id="KW-0472">Membrane</keyword>
<organism evidence="3 4">
    <name type="scientific">Longispora fulva</name>
    <dbReference type="NCBI Taxonomy" id="619741"/>
    <lineage>
        <taxon>Bacteria</taxon>
        <taxon>Bacillati</taxon>
        <taxon>Actinomycetota</taxon>
        <taxon>Actinomycetes</taxon>
        <taxon>Micromonosporales</taxon>
        <taxon>Micromonosporaceae</taxon>
        <taxon>Longispora</taxon>
    </lineage>
</organism>
<dbReference type="Proteomes" id="UP000622552">
    <property type="component" value="Unassembled WGS sequence"/>
</dbReference>
<feature type="compositionally biased region" description="Pro residues" evidence="1">
    <location>
        <begin position="160"/>
        <end position="170"/>
    </location>
</feature>
<evidence type="ECO:0000313" key="3">
    <source>
        <dbReference type="EMBL" id="MBG6140467.1"/>
    </source>
</evidence>
<feature type="transmembrane region" description="Helical" evidence="2">
    <location>
        <begin position="36"/>
        <end position="53"/>
    </location>
</feature>
<dbReference type="RefSeq" id="WP_197007005.1">
    <property type="nucleotide sequence ID" value="NZ_BONS01000005.1"/>
</dbReference>
<accession>A0A8J7GNM3</accession>
<gene>
    <name evidence="3" type="ORF">IW245_006661</name>
</gene>
<proteinExistence type="predicted"/>
<keyword evidence="2" id="KW-0812">Transmembrane</keyword>
<feature type="compositionally biased region" description="Low complexity" evidence="1">
    <location>
        <begin position="171"/>
        <end position="184"/>
    </location>
</feature>
<dbReference type="AlphaFoldDB" id="A0A8J7GNM3"/>
<feature type="region of interest" description="Disordered" evidence="1">
    <location>
        <begin position="160"/>
        <end position="198"/>
    </location>
</feature>
<reference evidence="3" key="1">
    <citation type="submission" date="2020-11" db="EMBL/GenBank/DDBJ databases">
        <title>Sequencing the genomes of 1000 actinobacteria strains.</title>
        <authorList>
            <person name="Klenk H.-P."/>
        </authorList>
    </citation>
    <scope>NUCLEOTIDE SEQUENCE</scope>
    <source>
        <strain evidence="3">DSM 45356</strain>
    </source>
</reference>
<feature type="transmembrane region" description="Helical" evidence="2">
    <location>
        <begin position="74"/>
        <end position="100"/>
    </location>
</feature>
<comment type="caution">
    <text evidence="3">The sequence shown here is derived from an EMBL/GenBank/DDBJ whole genome shotgun (WGS) entry which is preliminary data.</text>
</comment>